<protein>
    <submittedName>
        <fullName evidence="1">Uncharacterized protein</fullName>
    </submittedName>
</protein>
<comment type="caution">
    <text evidence="1">The sequence shown here is derived from an EMBL/GenBank/DDBJ whole genome shotgun (WGS) entry which is preliminary data.</text>
</comment>
<organism evidence="1">
    <name type="scientific">gut metagenome</name>
    <dbReference type="NCBI Taxonomy" id="749906"/>
    <lineage>
        <taxon>unclassified sequences</taxon>
        <taxon>metagenomes</taxon>
        <taxon>organismal metagenomes</taxon>
    </lineage>
</organism>
<name>J9FX02_9ZZZZ</name>
<accession>J9FX02</accession>
<reference evidence="1" key="1">
    <citation type="journal article" date="2012" name="PLoS ONE">
        <title>Gene sets for utilization of primary and secondary nutrition supplies in the distal gut of endangered iberian lynx.</title>
        <authorList>
            <person name="Alcaide M."/>
            <person name="Messina E."/>
            <person name="Richter M."/>
            <person name="Bargiela R."/>
            <person name="Peplies J."/>
            <person name="Huws S.A."/>
            <person name="Newbold C.J."/>
            <person name="Golyshin P.N."/>
            <person name="Simon M.A."/>
            <person name="Lopez G."/>
            <person name="Yakimov M.M."/>
            <person name="Ferrer M."/>
        </authorList>
    </citation>
    <scope>NUCLEOTIDE SEQUENCE</scope>
</reference>
<sequence length="62" mass="6811">MVFEQPQMKLSGAKIFALFARSPKKSFLAPLLVQSNKKSFPSLTAIGQLQGTESFLLFVVPP</sequence>
<evidence type="ECO:0000313" key="1">
    <source>
        <dbReference type="EMBL" id="EJW91899.1"/>
    </source>
</evidence>
<dbReference type="EMBL" id="AMCI01007876">
    <property type="protein sequence ID" value="EJW91899.1"/>
    <property type="molecule type" value="Genomic_DNA"/>
</dbReference>
<gene>
    <name evidence="1" type="ORF">EVA_19994</name>
</gene>
<proteinExistence type="predicted"/>
<dbReference type="AlphaFoldDB" id="J9FX02"/>